<comment type="caution">
    <text evidence="6">The sequence shown here is derived from an EMBL/GenBank/DDBJ whole genome shotgun (WGS) entry which is preliminary data.</text>
</comment>
<evidence type="ECO:0000256" key="1">
    <source>
        <dbReference type="ARBA" id="ARBA00022598"/>
    </source>
</evidence>
<protein>
    <submittedName>
        <fullName evidence="6">ATP-grasp domain-containing protein</fullName>
    </submittedName>
</protein>
<evidence type="ECO:0000313" key="6">
    <source>
        <dbReference type="EMBL" id="HAU2397102.1"/>
    </source>
</evidence>
<feature type="domain" description="ATP-grasp" evidence="5">
    <location>
        <begin position="111"/>
        <end position="313"/>
    </location>
</feature>
<evidence type="ECO:0000256" key="2">
    <source>
        <dbReference type="ARBA" id="ARBA00022741"/>
    </source>
</evidence>
<evidence type="ECO:0000256" key="4">
    <source>
        <dbReference type="PROSITE-ProRule" id="PRU00409"/>
    </source>
</evidence>
<dbReference type="Proteomes" id="UP000863577">
    <property type="component" value="Unassembled WGS sequence"/>
</dbReference>
<dbReference type="PANTHER" id="PTHR43585">
    <property type="entry name" value="FUMIPYRROLE BIOSYNTHESIS PROTEIN C"/>
    <property type="match status" value="1"/>
</dbReference>
<dbReference type="GO" id="GO:0005524">
    <property type="term" value="F:ATP binding"/>
    <property type="evidence" value="ECO:0007669"/>
    <property type="project" value="UniProtKB-UniRule"/>
</dbReference>
<dbReference type="SUPFAM" id="SSF56059">
    <property type="entry name" value="Glutathione synthetase ATP-binding domain-like"/>
    <property type="match status" value="1"/>
</dbReference>
<gene>
    <name evidence="6" type="ORF">JBK99_12290</name>
</gene>
<name>A0AAN5Q236_LEGPN</name>
<keyword evidence="3 4" id="KW-0067">ATP-binding</keyword>
<evidence type="ECO:0000313" key="7">
    <source>
        <dbReference type="Proteomes" id="UP000863577"/>
    </source>
</evidence>
<evidence type="ECO:0000256" key="3">
    <source>
        <dbReference type="ARBA" id="ARBA00022840"/>
    </source>
</evidence>
<dbReference type="AlphaFoldDB" id="A0AAN5Q236"/>
<proteinExistence type="predicted"/>
<dbReference type="GO" id="GO:0046872">
    <property type="term" value="F:metal ion binding"/>
    <property type="evidence" value="ECO:0007669"/>
    <property type="project" value="InterPro"/>
</dbReference>
<dbReference type="InterPro" id="IPR011761">
    <property type="entry name" value="ATP-grasp"/>
</dbReference>
<organism evidence="6 7">
    <name type="scientific">Legionella pneumophila</name>
    <dbReference type="NCBI Taxonomy" id="446"/>
    <lineage>
        <taxon>Bacteria</taxon>
        <taxon>Pseudomonadati</taxon>
        <taxon>Pseudomonadota</taxon>
        <taxon>Gammaproteobacteria</taxon>
        <taxon>Legionellales</taxon>
        <taxon>Legionellaceae</taxon>
        <taxon>Legionella</taxon>
    </lineage>
</organism>
<dbReference type="PROSITE" id="PS50975">
    <property type="entry name" value="ATP_GRASP"/>
    <property type="match status" value="1"/>
</dbReference>
<dbReference type="RefSeq" id="WP_062725017.1">
    <property type="nucleotide sequence ID" value="NZ_LOMB01000029.1"/>
</dbReference>
<dbReference type="EMBL" id="DACWOD010000009">
    <property type="protein sequence ID" value="HAU2397102.1"/>
    <property type="molecule type" value="Genomic_DNA"/>
</dbReference>
<dbReference type="PANTHER" id="PTHR43585:SF2">
    <property type="entry name" value="ATP-GRASP ENZYME FSQD"/>
    <property type="match status" value="1"/>
</dbReference>
<dbReference type="InterPro" id="IPR052032">
    <property type="entry name" value="ATP-dep_AA_Ligase"/>
</dbReference>
<dbReference type="Gene3D" id="3.30.470.20">
    <property type="entry name" value="ATP-grasp fold, B domain"/>
    <property type="match status" value="1"/>
</dbReference>
<reference evidence="6" key="1">
    <citation type="journal article" date="2018" name="Genome Biol.">
        <title>SKESA: strategic k-mer extension for scrupulous assemblies.</title>
        <authorList>
            <person name="Souvorov A."/>
            <person name="Agarwala R."/>
            <person name="Lipman D.J."/>
        </authorList>
    </citation>
    <scope>NUCLEOTIDE SEQUENCE</scope>
    <source>
        <strain evidence="6">CL18-200174</strain>
    </source>
</reference>
<dbReference type="NCBIfam" id="NF005543">
    <property type="entry name" value="PRK07206.1"/>
    <property type="match status" value="1"/>
</dbReference>
<evidence type="ECO:0000259" key="5">
    <source>
        <dbReference type="PROSITE" id="PS50975"/>
    </source>
</evidence>
<accession>A0AAN5Q236</accession>
<sequence>MNRPVVIVDPLSSGIELAPAFKARGIPAIAVTLKPLDWIGFGANMQTSDFIEIIPDQPNLVEVLAKYDPIAIIPGTEEGVPLAEALAINLTPQFANDPEKSQNRLHKAMMQKALQEAGVPALKTLNTASENEVEAWIRTNGLIDSPLIIKPPVSAGSDKVFHIPARGEWKKAFNRVLSEPSKITGKVNATVVVQEQAIGTEFAVGTVSANGKHYLAHLIQYNKISFNDRKTVYDYVEFVPYSKERYGELFDYTQKALDALGIRWGAAHNEIMLTKDGPRLIETGARMCGGPVVGFAREATGSSQADKLVEIYVDGGVSAEEYVFKKTVVPVFLKSPAKGKISNVEVFADLSKLPTFLNEHIWFKNGDLVPQTVDYLTSIGIIGLAGDRDSILLDYEKIRNMESKLVIQTF</sequence>
<dbReference type="GO" id="GO:0016874">
    <property type="term" value="F:ligase activity"/>
    <property type="evidence" value="ECO:0007669"/>
    <property type="project" value="UniProtKB-KW"/>
</dbReference>
<keyword evidence="2 4" id="KW-0547">Nucleotide-binding</keyword>
<reference evidence="6" key="2">
    <citation type="submission" date="2019-09" db="EMBL/GenBank/DDBJ databases">
        <authorList>
            <consortium name="NCBI Pathogen Detection Project"/>
        </authorList>
    </citation>
    <scope>NUCLEOTIDE SEQUENCE</scope>
    <source>
        <strain evidence="6">CL18-200174</strain>
    </source>
</reference>
<dbReference type="Pfam" id="PF13535">
    <property type="entry name" value="ATP-grasp_4"/>
    <property type="match status" value="1"/>
</dbReference>
<keyword evidence="1" id="KW-0436">Ligase</keyword>